<evidence type="ECO:0008006" key="5">
    <source>
        <dbReference type="Google" id="ProtNLM"/>
    </source>
</evidence>
<evidence type="ECO:0000313" key="4">
    <source>
        <dbReference type="Proteomes" id="UP000251314"/>
    </source>
</evidence>
<dbReference type="VEuPathDB" id="FungiDB:PC110_g4143"/>
<dbReference type="EMBL" id="RCMI01000220">
    <property type="protein sequence ID" value="KAG2924824.1"/>
    <property type="molecule type" value="Genomic_DNA"/>
</dbReference>
<evidence type="ECO:0000313" key="3">
    <source>
        <dbReference type="EMBL" id="RAW39600.1"/>
    </source>
</evidence>
<comment type="caution">
    <text evidence="3">The sequence shown here is derived from an EMBL/GenBank/DDBJ whole genome shotgun (WGS) entry which is preliminary data.</text>
</comment>
<evidence type="ECO:0000256" key="1">
    <source>
        <dbReference type="SAM" id="MobiDB-lite"/>
    </source>
</evidence>
<dbReference type="Proteomes" id="UP000774804">
    <property type="component" value="Unassembled WGS sequence"/>
</dbReference>
<reference evidence="3 4" key="1">
    <citation type="submission" date="2018-01" db="EMBL/GenBank/DDBJ databases">
        <title>Draft genome of the strawberry crown rot pathogen Phytophthora cactorum.</title>
        <authorList>
            <person name="Armitage A.D."/>
            <person name="Lysoe E."/>
            <person name="Nellist C.F."/>
            <person name="Harrison R.J."/>
            <person name="Brurberg M.B."/>
        </authorList>
    </citation>
    <scope>NUCLEOTIDE SEQUENCE [LARGE SCALE GENOMIC DNA]</scope>
    <source>
        <strain evidence="3 4">10300</strain>
    </source>
</reference>
<reference evidence="2" key="2">
    <citation type="submission" date="2018-10" db="EMBL/GenBank/DDBJ databases">
        <title>Effector identification in a new, highly contiguous assembly of the strawberry crown rot pathogen Phytophthora cactorum.</title>
        <authorList>
            <person name="Armitage A.D."/>
            <person name="Nellist C.F."/>
            <person name="Bates H."/>
            <person name="Vickerstaff R.J."/>
            <person name="Harrison R.J."/>
        </authorList>
    </citation>
    <scope>NUCLEOTIDE SEQUENCE</scope>
    <source>
        <strain evidence="2">4032</strain>
    </source>
</reference>
<gene>
    <name evidence="3" type="ORF">PC110_g4143</name>
    <name evidence="2" type="ORF">PC115_g8482</name>
</gene>
<feature type="region of interest" description="Disordered" evidence="1">
    <location>
        <begin position="1"/>
        <end position="38"/>
    </location>
</feature>
<keyword evidence="4" id="KW-1185">Reference proteome</keyword>
<feature type="compositionally biased region" description="Acidic residues" evidence="1">
    <location>
        <begin position="140"/>
        <end position="159"/>
    </location>
</feature>
<dbReference type="EMBL" id="MJFZ01000062">
    <property type="protein sequence ID" value="RAW39600.1"/>
    <property type="molecule type" value="Genomic_DNA"/>
</dbReference>
<dbReference type="OrthoDB" id="10576426at2759"/>
<feature type="region of interest" description="Disordered" evidence="1">
    <location>
        <begin position="83"/>
        <end position="175"/>
    </location>
</feature>
<accession>A0A329SSD0</accession>
<sequence length="175" mass="19325">MTHVRHGLDLFQRQPEPDEGTVVPRSLSAEHVPRENPDYQIVNGQRKRRQRRQRQCKVCSSRKRNVGEHRATKTCLCNKVWPHTSGRDIQNCEAGGGTGKRKRHRRSLNGEDVDESAENTADDEVTGSNTVGDVSGQGAVDDDAVHEDGAEENAADEAAAEERAAEENDENEDGA</sequence>
<evidence type="ECO:0000313" key="2">
    <source>
        <dbReference type="EMBL" id="KAG2924824.1"/>
    </source>
</evidence>
<feature type="compositionally biased region" description="Acidic residues" evidence="1">
    <location>
        <begin position="111"/>
        <end position="125"/>
    </location>
</feature>
<proteinExistence type="predicted"/>
<protein>
    <recommendedName>
        <fullName evidence="5">PiggyBac transposable element-derived protein 4 C-terminal zinc-ribbon domain-containing protein</fullName>
    </recommendedName>
</protein>
<organism evidence="3 4">
    <name type="scientific">Phytophthora cactorum</name>
    <dbReference type="NCBI Taxonomy" id="29920"/>
    <lineage>
        <taxon>Eukaryota</taxon>
        <taxon>Sar</taxon>
        <taxon>Stramenopiles</taxon>
        <taxon>Oomycota</taxon>
        <taxon>Peronosporomycetes</taxon>
        <taxon>Peronosporales</taxon>
        <taxon>Peronosporaceae</taxon>
        <taxon>Phytophthora</taxon>
    </lineage>
</organism>
<dbReference type="AlphaFoldDB" id="A0A329SSD0"/>
<dbReference type="Proteomes" id="UP000251314">
    <property type="component" value="Unassembled WGS sequence"/>
</dbReference>
<name>A0A329SSD0_9STRA</name>